<evidence type="ECO:0000256" key="3">
    <source>
        <dbReference type="ARBA" id="ARBA00022448"/>
    </source>
</evidence>
<dbReference type="PROSITE" id="PS50983">
    <property type="entry name" value="FE_B12_PBP"/>
    <property type="match status" value="1"/>
</dbReference>
<dbReference type="RefSeq" id="WP_246824435.1">
    <property type="nucleotide sequence ID" value="NZ_JAUUOW010000013.1"/>
</dbReference>
<keyword evidence="5 6" id="KW-0732">Signal</keyword>
<keyword evidence="4" id="KW-0408">Iron</keyword>
<dbReference type="PANTHER" id="PTHR30532:SF28">
    <property type="entry name" value="PETROBACTIN-BINDING PROTEIN YCLQ"/>
    <property type="match status" value="1"/>
</dbReference>
<dbReference type="InterPro" id="IPR002491">
    <property type="entry name" value="ABC_transptr_periplasmic_BD"/>
</dbReference>
<reference evidence="8 9" key="1">
    <citation type="submission" date="2018-06" db="EMBL/GenBank/DDBJ databases">
        <authorList>
            <consortium name="Pathogen Informatics"/>
            <person name="Doyle S."/>
        </authorList>
    </citation>
    <scope>NUCLEOTIDE SEQUENCE [LARGE SCALE GENOMIC DNA]</scope>
    <source>
        <strain evidence="8 9">NCTC11009</strain>
    </source>
</reference>
<proteinExistence type="inferred from homology"/>
<keyword evidence="4" id="KW-0410">Iron transport</keyword>
<evidence type="ECO:0000313" key="8">
    <source>
        <dbReference type="EMBL" id="SPY07982.1"/>
    </source>
</evidence>
<organism evidence="8 9">
    <name type="scientific">Oligella urethralis</name>
    <dbReference type="NCBI Taxonomy" id="90245"/>
    <lineage>
        <taxon>Bacteria</taxon>
        <taxon>Pseudomonadati</taxon>
        <taxon>Pseudomonadota</taxon>
        <taxon>Betaproteobacteria</taxon>
        <taxon>Burkholderiales</taxon>
        <taxon>Alcaligenaceae</taxon>
        <taxon>Oligella</taxon>
    </lineage>
</organism>
<evidence type="ECO:0000259" key="7">
    <source>
        <dbReference type="PROSITE" id="PS50983"/>
    </source>
</evidence>
<dbReference type="InterPro" id="IPR051313">
    <property type="entry name" value="Bact_iron-sidero_bind"/>
</dbReference>
<evidence type="ECO:0000256" key="4">
    <source>
        <dbReference type="ARBA" id="ARBA00022496"/>
    </source>
</evidence>
<feature type="chain" id="PRO_5015965076" evidence="6">
    <location>
        <begin position="23"/>
        <end position="314"/>
    </location>
</feature>
<dbReference type="EMBL" id="UATH01000001">
    <property type="protein sequence ID" value="SPY07982.1"/>
    <property type="molecule type" value="Genomic_DNA"/>
</dbReference>
<keyword evidence="3" id="KW-0813">Transport</keyword>
<dbReference type="SUPFAM" id="SSF53807">
    <property type="entry name" value="Helical backbone' metal receptor"/>
    <property type="match status" value="1"/>
</dbReference>
<comment type="subcellular location">
    <subcellularLocation>
        <location evidence="1">Cell envelope</location>
    </subcellularLocation>
</comment>
<dbReference type="Gene3D" id="3.40.50.1980">
    <property type="entry name" value="Nitrogenase molybdenum iron protein domain"/>
    <property type="match status" value="2"/>
</dbReference>
<dbReference type="Pfam" id="PF01497">
    <property type="entry name" value="Peripla_BP_2"/>
    <property type="match status" value="1"/>
</dbReference>
<feature type="signal peptide" evidence="6">
    <location>
        <begin position="1"/>
        <end position="22"/>
    </location>
</feature>
<sequence length="314" mass="33903">MKKIFQIMTLTATLAIAAPSLAFELEHTTGTINGDKTPERIVSYDLSILDSLNALGIEAVGVPKSNYKDELAKFAEAPKVGTLFEPDYEALKALKPDLIFAGGRSASAIPELEKIAPVANLTNRNPEFLADFRTNTLRLAAAFDKTKKAEEGLSNIDKDIADLQKLNAGKTGAFLFVMNGNIIPHVVGDRFGFVYELTGLESVLPAKTAEELAAPATRPAPDSPEAKAAAAKRAQQIKEIAKADPDWLIVFDRAAINGGENAGEKTLAEHPDLSQTSAFKNGRVVYVDPARWYVITGGLNNLKFLTGDFLDKMK</sequence>
<protein>
    <submittedName>
        <fullName evidence="8">Uncharacterized ABC transporter solute-binding protein yclQ</fullName>
    </submittedName>
</protein>
<name>A0A2X1ULE4_9BURK</name>
<evidence type="ECO:0000256" key="2">
    <source>
        <dbReference type="ARBA" id="ARBA00008814"/>
    </source>
</evidence>
<dbReference type="PANTHER" id="PTHR30532">
    <property type="entry name" value="IRON III DICITRATE-BINDING PERIPLASMIC PROTEIN"/>
    <property type="match status" value="1"/>
</dbReference>
<accession>A0A2X1ULE4</accession>
<evidence type="ECO:0000256" key="6">
    <source>
        <dbReference type="SAM" id="SignalP"/>
    </source>
</evidence>
<dbReference type="GO" id="GO:1901678">
    <property type="term" value="P:iron coordination entity transport"/>
    <property type="evidence" value="ECO:0007669"/>
    <property type="project" value="UniProtKB-ARBA"/>
</dbReference>
<feature type="domain" description="Fe/B12 periplasmic-binding" evidence="7">
    <location>
        <begin position="40"/>
        <end position="314"/>
    </location>
</feature>
<keyword evidence="4" id="KW-0406">Ion transport</keyword>
<evidence type="ECO:0000256" key="1">
    <source>
        <dbReference type="ARBA" id="ARBA00004196"/>
    </source>
</evidence>
<dbReference type="GO" id="GO:0030288">
    <property type="term" value="C:outer membrane-bounded periplasmic space"/>
    <property type="evidence" value="ECO:0007669"/>
    <property type="project" value="TreeGrafter"/>
</dbReference>
<gene>
    <name evidence="8" type="primary">yclQ_2</name>
    <name evidence="8" type="ORF">NCTC11009_01198</name>
</gene>
<comment type="similarity">
    <text evidence="2">Belongs to the bacterial solute-binding protein 8 family.</text>
</comment>
<evidence type="ECO:0000313" key="9">
    <source>
        <dbReference type="Proteomes" id="UP000250242"/>
    </source>
</evidence>
<evidence type="ECO:0000256" key="5">
    <source>
        <dbReference type="ARBA" id="ARBA00022729"/>
    </source>
</evidence>
<dbReference type="AlphaFoldDB" id="A0A2X1ULE4"/>
<dbReference type="Proteomes" id="UP000250242">
    <property type="component" value="Unassembled WGS sequence"/>
</dbReference>